<evidence type="ECO:0000256" key="1">
    <source>
        <dbReference type="ARBA" id="ARBA00004141"/>
    </source>
</evidence>
<feature type="transmembrane region" description="Helical" evidence="6">
    <location>
        <begin position="116"/>
        <end position="134"/>
    </location>
</feature>
<name>A0A6N1VLM3_9HYPH</name>
<dbReference type="SUPFAM" id="SSF103481">
    <property type="entry name" value="Multidrug resistance efflux transporter EmrE"/>
    <property type="match status" value="2"/>
</dbReference>
<feature type="transmembrane region" description="Helical" evidence="6">
    <location>
        <begin position="26"/>
        <end position="45"/>
    </location>
</feature>
<keyword evidence="9" id="KW-1185">Reference proteome</keyword>
<feature type="transmembrane region" description="Helical" evidence="6">
    <location>
        <begin position="229"/>
        <end position="246"/>
    </location>
</feature>
<feature type="transmembrane region" description="Helical" evidence="6">
    <location>
        <begin position="252"/>
        <end position="270"/>
    </location>
</feature>
<organism evidence="8 9">
    <name type="scientific">Oricola thermophila</name>
    <dbReference type="NCBI Taxonomy" id="2742145"/>
    <lineage>
        <taxon>Bacteria</taxon>
        <taxon>Pseudomonadati</taxon>
        <taxon>Pseudomonadota</taxon>
        <taxon>Alphaproteobacteria</taxon>
        <taxon>Hyphomicrobiales</taxon>
        <taxon>Ahrensiaceae</taxon>
        <taxon>Oricola</taxon>
    </lineage>
</organism>
<feature type="transmembrane region" description="Helical" evidence="6">
    <location>
        <begin position="66"/>
        <end position="83"/>
    </location>
</feature>
<feature type="transmembrane region" description="Helical" evidence="6">
    <location>
        <begin position="170"/>
        <end position="188"/>
    </location>
</feature>
<dbReference type="EMBL" id="CP054836">
    <property type="protein sequence ID" value="QKV20725.1"/>
    <property type="molecule type" value="Genomic_DNA"/>
</dbReference>
<evidence type="ECO:0000256" key="6">
    <source>
        <dbReference type="SAM" id="Phobius"/>
    </source>
</evidence>
<feature type="transmembrane region" description="Helical" evidence="6">
    <location>
        <begin position="200"/>
        <end position="222"/>
    </location>
</feature>
<feature type="domain" description="EamA" evidence="7">
    <location>
        <begin position="139"/>
        <end position="268"/>
    </location>
</feature>
<dbReference type="PANTHER" id="PTHR22911:SF6">
    <property type="entry name" value="SOLUTE CARRIER FAMILY 35 MEMBER G1"/>
    <property type="match status" value="1"/>
</dbReference>
<keyword evidence="3 6" id="KW-0812">Transmembrane</keyword>
<keyword evidence="4 6" id="KW-1133">Transmembrane helix</keyword>
<evidence type="ECO:0000256" key="4">
    <source>
        <dbReference type="ARBA" id="ARBA00022989"/>
    </source>
</evidence>
<evidence type="ECO:0000256" key="3">
    <source>
        <dbReference type="ARBA" id="ARBA00022692"/>
    </source>
</evidence>
<keyword evidence="5 6" id="KW-0472">Membrane</keyword>
<dbReference type="Proteomes" id="UP000509367">
    <property type="component" value="Chromosome"/>
</dbReference>
<dbReference type="PANTHER" id="PTHR22911">
    <property type="entry name" value="ACYL-MALONYL CONDENSING ENZYME-RELATED"/>
    <property type="match status" value="1"/>
</dbReference>
<feature type="domain" description="EamA" evidence="7">
    <location>
        <begin position="1"/>
        <end position="130"/>
    </location>
</feature>
<dbReference type="InterPro" id="IPR037185">
    <property type="entry name" value="EmrE-like"/>
</dbReference>
<dbReference type="KEGG" id="orm:HTY61_17015"/>
<accession>A0A6N1VLM3</accession>
<proteinExistence type="inferred from homology"/>
<reference evidence="8 9" key="1">
    <citation type="submission" date="2020-06" db="EMBL/GenBank/DDBJ databases">
        <title>Oricola thermophila sp. nov. isolated from a tidal sediments.</title>
        <authorList>
            <person name="Kwon K.K."/>
            <person name="Yang S.-H."/>
            <person name="Park M.-J."/>
        </authorList>
    </citation>
    <scope>NUCLEOTIDE SEQUENCE [LARGE SCALE GENOMIC DNA]</scope>
    <source>
        <strain evidence="8 9">MEBiC13590</strain>
    </source>
</reference>
<feature type="transmembrane region" description="Helical" evidence="6">
    <location>
        <begin position="140"/>
        <end position="158"/>
    </location>
</feature>
<evidence type="ECO:0000256" key="5">
    <source>
        <dbReference type="ARBA" id="ARBA00023136"/>
    </source>
</evidence>
<evidence type="ECO:0000256" key="2">
    <source>
        <dbReference type="ARBA" id="ARBA00009853"/>
    </source>
</evidence>
<evidence type="ECO:0000313" key="9">
    <source>
        <dbReference type="Proteomes" id="UP000509367"/>
    </source>
</evidence>
<sequence length="285" mass="31226">MIMATTLIFAVQDAITKHLVANYPVASIVLVRYCAFAAFGISFAVRRAGIGPVMRSSRPLLQVARGIVLLLEIALMAMAYRTLGLAESMTLFQCYPLIATALAGILLRETIGWRRWTSLVVGFLGIVIILRPGLDVVEIGAIYTLVAALLYAIYQILTRLCGNQDSPSTSFFYVCVVGAVIMTATAPWTWTNFESEDALWLALLCVMSMAGHYCLITALSIAPAAFLQPFNYFQLVWAVVVGWVVFRDMPDGRSFIGGILVVGSGLFVAYRERVRQQSNSSCNTI</sequence>
<dbReference type="GO" id="GO:0016020">
    <property type="term" value="C:membrane"/>
    <property type="evidence" value="ECO:0007669"/>
    <property type="project" value="UniProtKB-SubCell"/>
</dbReference>
<evidence type="ECO:0000313" key="8">
    <source>
        <dbReference type="EMBL" id="QKV20725.1"/>
    </source>
</evidence>
<protein>
    <submittedName>
        <fullName evidence="8">DMT family transporter</fullName>
    </submittedName>
</protein>
<dbReference type="AlphaFoldDB" id="A0A6N1VLM3"/>
<dbReference type="Pfam" id="PF00892">
    <property type="entry name" value="EamA"/>
    <property type="match status" value="2"/>
</dbReference>
<comment type="subcellular location">
    <subcellularLocation>
        <location evidence="1">Membrane</location>
        <topology evidence="1">Multi-pass membrane protein</topology>
    </subcellularLocation>
</comment>
<dbReference type="InterPro" id="IPR000620">
    <property type="entry name" value="EamA_dom"/>
</dbReference>
<comment type="similarity">
    <text evidence="2">Belongs to the drug/metabolite transporter (DMT) superfamily. 10 TMS drug/metabolite exporter (DME) (TC 2.A.7.3) family.</text>
</comment>
<gene>
    <name evidence="8" type="ORF">HTY61_17015</name>
</gene>
<evidence type="ECO:0000259" key="7">
    <source>
        <dbReference type="Pfam" id="PF00892"/>
    </source>
</evidence>
<feature type="transmembrane region" description="Helical" evidence="6">
    <location>
        <begin position="89"/>
        <end position="107"/>
    </location>
</feature>